<evidence type="ECO:0000313" key="3">
    <source>
        <dbReference type="Proteomes" id="UP001480595"/>
    </source>
</evidence>
<proteinExistence type="predicted"/>
<evidence type="ECO:0000313" key="2">
    <source>
        <dbReference type="EMBL" id="KAK8086193.1"/>
    </source>
</evidence>
<name>A0ABR1WSR9_9PEZI</name>
<reference evidence="2 3" key="1">
    <citation type="submission" date="2023-01" db="EMBL/GenBank/DDBJ databases">
        <title>Analysis of 21 Apiospora genomes using comparative genomics revels a genus with tremendous synthesis potential of carbohydrate active enzymes and secondary metabolites.</title>
        <authorList>
            <person name="Sorensen T."/>
        </authorList>
    </citation>
    <scope>NUCLEOTIDE SEQUENCE [LARGE SCALE GENOMIC DNA]</scope>
    <source>
        <strain evidence="2 3">CBS 135458</strain>
    </source>
</reference>
<feature type="region of interest" description="Disordered" evidence="1">
    <location>
        <begin position="96"/>
        <end position="131"/>
    </location>
</feature>
<keyword evidence="3" id="KW-1185">Reference proteome</keyword>
<evidence type="ECO:0000256" key="1">
    <source>
        <dbReference type="SAM" id="MobiDB-lite"/>
    </source>
</evidence>
<gene>
    <name evidence="2" type="ORF">PG994_001167</name>
</gene>
<protein>
    <submittedName>
        <fullName evidence="2">Nif-specific regulatory</fullName>
    </submittedName>
</protein>
<dbReference type="RefSeq" id="XP_066720717.1">
    <property type="nucleotide sequence ID" value="XM_066852576.1"/>
</dbReference>
<accession>A0ABR1WSR9</accession>
<dbReference type="EMBL" id="JAQQWL010000002">
    <property type="protein sequence ID" value="KAK8086193.1"/>
    <property type="molecule type" value="Genomic_DNA"/>
</dbReference>
<comment type="caution">
    <text evidence="2">The sequence shown here is derived from an EMBL/GenBank/DDBJ whole genome shotgun (WGS) entry which is preliminary data.</text>
</comment>
<dbReference type="Proteomes" id="UP001480595">
    <property type="component" value="Unassembled WGS sequence"/>
</dbReference>
<sequence>MGLNQDDAQQDFMIMNVFKSYQRQKGTGSNIDEPNGGRRLLENMVYSPAAPRHVAYIQGQRPSVEHLSESLGVSSSSLRDEPGLGSSILSGLAPGVVANNHASPAPPMSRQSSYGGAAMSRQGSGRGKRRC</sequence>
<dbReference type="GeneID" id="92085639"/>
<organism evidence="2 3">
    <name type="scientific">Apiospora phragmitis</name>
    <dbReference type="NCBI Taxonomy" id="2905665"/>
    <lineage>
        <taxon>Eukaryota</taxon>
        <taxon>Fungi</taxon>
        <taxon>Dikarya</taxon>
        <taxon>Ascomycota</taxon>
        <taxon>Pezizomycotina</taxon>
        <taxon>Sordariomycetes</taxon>
        <taxon>Xylariomycetidae</taxon>
        <taxon>Amphisphaeriales</taxon>
        <taxon>Apiosporaceae</taxon>
        <taxon>Apiospora</taxon>
    </lineage>
</organism>